<evidence type="ECO:0000313" key="3">
    <source>
        <dbReference type="EMBL" id="PVI00674.1"/>
    </source>
</evidence>
<name>A0A2V1DTT6_9PLEO</name>
<organism evidence="3 4">
    <name type="scientific">Periconia macrospinosa</name>
    <dbReference type="NCBI Taxonomy" id="97972"/>
    <lineage>
        <taxon>Eukaryota</taxon>
        <taxon>Fungi</taxon>
        <taxon>Dikarya</taxon>
        <taxon>Ascomycota</taxon>
        <taxon>Pezizomycotina</taxon>
        <taxon>Dothideomycetes</taxon>
        <taxon>Pleosporomycetidae</taxon>
        <taxon>Pleosporales</taxon>
        <taxon>Massarineae</taxon>
        <taxon>Periconiaceae</taxon>
        <taxon>Periconia</taxon>
    </lineage>
</organism>
<reference evidence="3 4" key="1">
    <citation type="journal article" date="2018" name="Sci. Rep.">
        <title>Comparative genomics provides insights into the lifestyle and reveals functional heterogeneity of dark septate endophytic fungi.</title>
        <authorList>
            <person name="Knapp D.G."/>
            <person name="Nemeth J.B."/>
            <person name="Barry K."/>
            <person name="Hainaut M."/>
            <person name="Henrissat B."/>
            <person name="Johnson J."/>
            <person name="Kuo A."/>
            <person name="Lim J.H.P."/>
            <person name="Lipzen A."/>
            <person name="Nolan M."/>
            <person name="Ohm R.A."/>
            <person name="Tamas L."/>
            <person name="Grigoriev I.V."/>
            <person name="Spatafora J.W."/>
            <person name="Nagy L.G."/>
            <person name="Kovacs G.M."/>
        </authorList>
    </citation>
    <scope>NUCLEOTIDE SEQUENCE [LARGE SCALE GENOMIC DNA]</scope>
    <source>
        <strain evidence="3 4">DSE2036</strain>
    </source>
</reference>
<keyword evidence="4" id="KW-1185">Reference proteome</keyword>
<gene>
    <name evidence="3" type="ORF">DM02DRAFT_526480</name>
</gene>
<dbReference type="AlphaFoldDB" id="A0A2V1DTT6"/>
<sequence>MSHGTPECVLELYSLSDDPAHELIETKPLTTFRGGDENLKIINSWLDECQKSHAFCKQRNSLQMPLPTRLLEIADDSTVHLIETGGQVGQYVALSYCWGPNPQNNSMTTISNVRDRLQPRSIRRNELPAAIADAITITESLGIKHIWVDALCMIQDSLEDKHGELSNMSKYYKNSFLTIAASTQSCTTGFIGTLGRCEKHPDSELPSDLVPLPIFAMNRDVDRGGQGTIYVREENPYQIFQEPINQRAWTMQEMILAPRVLMFGSRVMWFCQHMTHSDGGIEDWSFDDNEMERTRREFQIALSNLDRDTNDEEDSQEKKQPDNSDIYHLWHRIVGTYTRRSLTHAVDKFPAISAIAAEFARLSKSDYLAGLWRSNLIRDLLWTTSKPATHRPETWRAPTWSWASVDDAIFYESGPSEQATQLAKVERAEVIPVAPMVPFGEIERGRLAISAPFMRLNITKDNQKDISGMLLKDFSFKAGKSEREFLYEALRSKSFASNTHSEDEEKKEYELPEEIFVVFLYGERDKLLPSEDDEGSDKEKKSSSWMMWGLVLKRSADAAGEKQYERVMSFSRIRCNFEAWDKFESDKETFDLI</sequence>
<dbReference type="PANTHER" id="PTHR33112">
    <property type="entry name" value="DOMAIN PROTEIN, PUTATIVE-RELATED"/>
    <property type="match status" value="1"/>
</dbReference>
<evidence type="ECO:0000259" key="2">
    <source>
        <dbReference type="Pfam" id="PF06985"/>
    </source>
</evidence>
<dbReference type="Proteomes" id="UP000244855">
    <property type="component" value="Unassembled WGS sequence"/>
</dbReference>
<protein>
    <submittedName>
        <fullName evidence="3">HET-domain-containing protein</fullName>
    </submittedName>
</protein>
<proteinExistence type="predicted"/>
<dbReference type="Pfam" id="PF06985">
    <property type="entry name" value="HET"/>
    <property type="match status" value="1"/>
</dbReference>
<feature type="domain" description="Heterokaryon incompatibility" evidence="2">
    <location>
        <begin position="91"/>
        <end position="253"/>
    </location>
</feature>
<dbReference type="PANTHER" id="PTHR33112:SF16">
    <property type="entry name" value="HETEROKARYON INCOMPATIBILITY DOMAIN-CONTAINING PROTEIN"/>
    <property type="match status" value="1"/>
</dbReference>
<dbReference type="OrthoDB" id="5125733at2759"/>
<dbReference type="InterPro" id="IPR010730">
    <property type="entry name" value="HET"/>
</dbReference>
<evidence type="ECO:0000313" key="4">
    <source>
        <dbReference type="Proteomes" id="UP000244855"/>
    </source>
</evidence>
<evidence type="ECO:0000256" key="1">
    <source>
        <dbReference type="SAM" id="MobiDB-lite"/>
    </source>
</evidence>
<dbReference type="EMBL" id="KZ805369">
    <property type="protein sequence ID" value="PVI00674.1"/>
    <property type="molecule type" value="Genomic_DNA"/>
</dbReference>
<accession>A0A2V1DTT6</accession>
<feature type="region of interest" description="Disordered" evidence="1">
    <location>
        <begin position="302"/>
        <end position="321"/>
    </location>
</feature>
<dbReference type="STRING" id="97972.A0A2V1DTT6"/>